<sequence length="170" mass="18866">MAHVNEVKDRFRTRLAAADARSNGFRQKLLEDGTRALQPVIDVLHLMAEVLNEEHNTHGSITGAELTIDTDNFVTLCARLRGVECEQKIKVKYGPELGGKNYISVSGLHQRYNERLAPGSSASAHIGRVIGSDIHLDEHRGADLAEVIRDVIEDFYVAQIEQRSHFPVAA</sequence>
<accession>A0ABU0HRT8</accession>
<gene>
    <name evidence="1" type="ORF">QO016_004586</name>
</gene>
<dbReference type="RefSeq" id="WP_238253200.1">
    <property type="nucleotide sequence ID" value="NZ_BPQX01000072.1"/>
</dbReference>
<keyword evidence="2" id="KW-1185">Reference proteome</keyword>
<evidence type="ECO:0008006" key="3">
    <source>
        <dbReference type="Google" id="ProtNLM"/>
    </source>
</evidence>
<comment type="caution">
    <text evidence="1">The sequence shown here is derived from an EMBL/GenBank/DDBJ whole genome shotgun (WGS) entry which is preliminary data.</text>
</comment>
<evidence type="ECO:0000313" key="1">
    <source>
        <dbReference type="EMBL" id="MDQ0445059.1"/>
    </source>
</evidence>
<protein>
    <recommendedName>
        <fullName evidence="3">MAE-28990/MAE-18760-like HEPN domain-containing protein</fullName>
    </recommendedName>
</protein>
<name>A0ABU0HRT8_9HYPH</name>
<dbReference type="EMBL" id="JAUSVV010000020">
    <property type="protein sequence ID" value="MDQ0445059.1"/>
    <property type="molecule type" value="Genomic_DNA"/>
</dbReference>
<reference evidence="1 2" key="1">
    <citation type="submission" date="2023-07" db="EMBL/GenBank/DDBJ databases">
        <title>Genomic Encyclopedia of Type Strains, Phase IV (KMG-IV): sequencing the most valuable type-strain genomes for metagenomic binning, comparative biology and taxonomic classification.</title>
        <authorList>
            <person name="Goeker M."/>
        </authorList>
    </citation>
    <scope>NUCLEOTIDE SEQUENCE [LARGE SCALE GENOMIC DNA]</scope>
    <source>
        <strain evidence="1 2">DSM 19562</strain>
    </source>
</reference>
<evidence type="ECO:0000313" key="2">
    <source>
        <dbReference type="Proteomes" id="UP001236369"/>
    </source>
</evidence>
<proteinExistence type="predicted"/>
<organism evidence="1 2">
    <name type="scientific">Methylobacterium persicinum</name>
    <dbReference type="NCBI Taxonomy" id="374426"/>
    <lineage>
        <taxon>Bacteria</taxon>
        <taxon>Pseudomonadati</taxon>
        <taxon>Pseudomonadota</taxon>
        <taxon>Alphaproteobacteria</taxon>
        <taxon>Hyphomicrobiales</taxon>
        <taxon>Methylobacteriaceae</taxon>
        <taxon>Methylobacterium</taxon>
    </lineage>
</organism>
<dbReference type="Proteomes" id="UP001236369">
    <property type="component" value="Unassembled WGS sequence"/>
</dbReference>